<sequence length="97" mass="10949">MKIFKNFVLYSVIIAFFFCQSSGSHAHSLKSLSQEARFTSIMSEESKGIKKGVIKVSDLTGIEAEILGLIVYLAYLCTRKLNSTHLGYERMFDAFNQ</sequence>
<accession>A0A3S4Z2U5</accession>
<gene>
    <name evidence="2" type="ORF">NCTC12905_00031</name>
</gene>
<evidence type="ECO:0000313" key="3">
    <source>
        <dbReference type="Proteomes" id="UP000274201"/>
    </source>
</evidence>
<keyword evidence="1" id="KW-0732">Signal</keyword>
<dbReference type="Proteomes" id="UP000274201">
    <property type="component" value="Chromosome"/>
</dbReference>
<name>A0A3S4Z2U5_BARVI</name>
<feature type="signal peptide" evidence="1">
    <location>
        <begin position="1"/>
        <end position="26"/>
    </location>
</feature>
<dbReference type="AlphaFoldDB" id="A0A3S4Z2U5"/>
<evidence type="ECO:0000313" key="2">
    <source>
        <dbReference type="EMBL" id="VEJ44395.1"/>
    </source>
</evidence>
<feature type="chain" id="PRO_5018689140" evidence="1">
    <location>
        <begin position="27"/>
        <end position="97"/>
    </location>
</feature>
<proteinExistence type="predicted"/>
<organism evidence="2 3">
    <name type="scientific">Bartonella vinsonii</name>
    <name type="common">Rochalimaea vinsonii</name>
    <dbReference type="NCBI Taxonomy" id="33047"/>
    <lineage>
        <taxon>Bacteria</taxon>
        <taxon>Pseudomonadati</taxon>
        <taxon>Pseudomonadota</taxon>
        <taxon>Alphaproteobacteria</taxon>
        <taxon>Hyphomicrobiales</taxon>
        <taxon>Bartonellaceae</taxon>
        <taxon>Bartonella</taxon>
    </lineage>
</organism>
<dbReference type="RefSeq" id="WP_126601797.1">
    <property type="nucleotide sequence ID" value="NZ_LR134529.1"/>
</dbReference>
<evidence type="ECO:0000256" key="1">
    <source>
        <dbReference type="SAM" id="SignalP"/>
    </source>
</evidence>
<dbReference type="EMBL" id="LR134529">
    <property type="protein sequence ID" value="VEJ44395.1"/>
    <property type="molecule type" value="Genomic_DNA"/>
</dbReference>
<reference evidence="2 3" key="1">
    <citation type="submission" date="2018-12" db="EMBL/GenBank/DDBJ databases">
        <authorList>
            <consortium name="Pathogen Informatics"/>
        </authorList>
    </citation>
    <scope>NUCLEOTIDE SEQUENCE [LARGE SCALE GENOMIC DNA]</scope>
    <source>
        <strain evidence="2 3">NCTC12905</strain>
    </source>
</reference>
<protein>
    <submittedName>
        <fullName evidence="2">Uncharacterized protein</fullName>
    </submittedName>
</protein>
<dbReference type="OrthoDB" id="7926432at2"/>